<evidence type="ECO:0000313" key="3">
    <source>
        <dbReference type="Proteomes" id="UP000054596"/>
    </source>
</evidence>
<proteinExistence type="predicted"/>
<dbReference type="Proteomes" id="UP000054596">
    <property type="component" value="Unassembled WGS sequence"/>
</dbReference>
<dbReference type="STRING" id="1777143.AWB82_01489"/>
<dbReference type="RefSeq" id="WP_086966508.1">
    <property type="nucleotide sequence ID" value="NZ_FCOJ02000008.1"/>
</dbReference>
<dbReference type="EMBL" id="FCOJ02000008">
    <property type="protein sequence ID" value="SAK51093.1"/>
    <property type="molecule type" value="Genomic_DNA"/>
</dbReference>
<keyword evidence="3" id="KW-1185">Reference proteome</keyword>
<comment type="caution">
    <text evidence="2">The sequence shown here is derived from an EMBL/GenBank/DDBJ whole genome shotgun (WGS) entry which is preliminary data.</text>
</comment>
<evidence type="ECO:0000313" key="2">
    <source>
        <dbReference type="EMBL" id="SAK51093.1"/>
    </source>
</evidence>
<name>A0A158A024_9BURK</name>
<feature type="region of interest" description="Disordered" evidence="1">
    <location>
        <begin position="239"/>
        <end position="263"/>
    </location>
</feature>
<protein>
    <submittedName>
        <fullName evidence="2">Uncharacterized protein</fullName>
    </submittedName>
</protein>
<accession>A0A158A024</accession>
<dbReference type="AlphaFoldDB" id="A0A158A024"/>
<sequence length="330" mass="36733">MQVPVKLPSDFLIDYRDFCRAIAKTVCPTGEEGLEGIDCIVGKLVTFYDALAEPAINGDLPPGVCLQSVLISEDGRRLEQLITEHDGDVQIKTLGLFEAGYAPDQVVERTFRFDLTDEDRSVLSLILPDLRRPLRYPISEGDAAAFMEAYCAMSDRPAWKPVLVSEATVERRKLEHAAVMRRHQNALQEELVLGRLVLVDANHVPVARLCIDSLIPRDQAIAYLERNGLAYVDTDTRCDEGDEGDVTSQERGTPALPSGGNESVIGRRKVAHPEAVYDFCLKKYNGGLKNYNMLASRHFGITGRQVRNIINQIDEQRGTPSPFPKPIKRS</sequence>
<organism evidence="2 3">
    <name type="scientific">Caballeronia glebae</name>
    <dbReference type="NCBI Taxonomy" id="1777143"/>
    <lineage>
        <taxon>Bacteria</taxon>
        <taxon>Pseudomonadati</taxon>
        <taxon>Pseudomonadota</taxon>
        <taxon>Betaproteobacteria</taxon>
        <taxon>Burkholderiales</taxon>
        <taxon>Burkholderiaceae</taxon>
        <taxon>Caballeronia</taxon>
    </lineage>
</organism>
<gene>
    <name evidence="2" type="ORF">AWB82_01489</name>
</gene>
<dbReference type="OrthoDB" id="9825169at2"/>
<evidence type="ECO:0000256" key="1">
    <source>
        <dbReference type="SAM" id="MobiDB-lite"/>
    </source>
</evidence>
<reference evidence="2" key="1">
    <citation type="submission" date="2016-01" db="EMBL/GenBank/DDBJ databases">
        <authorList>
            <person name="Peeters C."/>
        </authorList>
    </citation>
    <scope>NUCLEOTIDE SEQUENCE [LARGE SCALE GENOMIC DNA]</scope>
    <source>
        <strain evidence="2">LMG 29325</strain>
    </source>
</reference>